<proteinExistence type="predicted"/>
<dbReference type="InterPro" id="IPR049012">
    <property type="entry name" value="Mutator_transp_dom"/>
</dbReference>
<sequence>MSSYPKGDRSKRQRAAEPRKRKFHGNRFTSVSSDDGDLHPSRSKQKLKAASSDDIIIHSSHCYRIIEFISVFLALSEIAICRSCKQKLTFAESGHRGLGFKIVVQCMCGRREIQSGPFINTGYEINRRIVFVMRLLGIGREGINVFCGLMDISAGFTKSTYQQIVEHLYAASKTLFESTCEKAVTEEKKRRPFERFSNR</sequence>
<evidence type="ECO:0000313" key="4">
    <source>
        <dbReference type="Proteomes" id="UP001153954"/>
    </source>
</evidence>
<comment type="caution">
    <text evidence="3">The sequence shown here is derived from an EMBL/GenBank/DDBJ whole genome shotgun (WGS) entry which is preliminary data.</text>
</comment>
<organism evidence="3 4">
    <name type="scientific">Euphydryas editha</name>
    <name type="common">Edith's checkerspot</name>
    <dbReference type="NCBI Taxonomy" id="104508"/>
    <lineage>
        <taxon>Eukaryota</taxon>
        <taxon>Metazoa</taxon>
        <taxon>Ecdysozoa</taxon>
        <taxon>Arthropoda</taxon>
        <taxon>Hexapoda</taxon>
        <taxon>Insecta</taxon>
        <taxon>Pterygota</taxon>
        <taxon>Neoptera</taxon>
        <taxon>Endopterygota</taxon>
        <taxon>Lepidoptera</taxon>
        <taxon>Glossata</taxon>
        <taxon>Ditrysia</taxon>
        <taxon>Papilionoidea</taxon>
        <taxon>Nymphalidae</taxon>
        <taxon>Nymphalinae</taxon>
        <taxon>Euphydryas</taxon>
    </lineage>
</organism>
<accession>A0AAU9TLD0</accession>
<evidence type="ECO:0000256" key="1">
    <source>
        <dbReference type="SAM" id="MobiDB-lite"/>
    </source>
</evidence>
<dbReference type="EMBL" id="CAKOGL010000007">
    <property type="protein sequence ID" value="CAH2087763.1"/>
    <property type="molecule type" value="Genomic_DNA"/>
</dbReference>
<gene>
    <name evidence="3" type="ORF">EEDITHA_LOCUS3989</name>
</gene>
<dbReference type="Proteomes" id="UP001153954">
    <property type="component" value="Unassembled WGS sequence"/>
</dbReference>
<name>A0AAU9TLD0_EUPED</name>
<evidence type="ECO:0000259" key="2">
    <source>
        <dbReference type="Pfam" id="PF20700"/>
    </source>
</evidence>
<protein>
    <recommendedName>
        <fullName evidence="2">Mutator-like transposase domain-containing protein</fullName>
    </recommendedName>
</protein>
<dbReference type="Pfam" id="PF20700">
    <property type="entry name" value="Mutator"/>
    <property type="match status" value="1"/>
</dbReference>
<dbReference type="AlphaFoldDB" id="A0AAU9TLD0"/>
<feature type="region of interest" description="Disordered" evidence="1">
    <location>
        <begin position="1"/>
        <end position="44"/>
    </location>
</feature>
<evidence type="ECO:0000313" key="3">
    <source>
        <dbReference type="EMBL" id="CAH2087763.1"/>
    </source>
</evidence>
<feature type="domain" description="Mutator-like transposase" evidence="2">
    <location>
        <begin position="64"/>
        <end position="189"/>
    </location>
</feature>
<keyword evidence="4" id="KW-1185">Reference proteome</keyword>
<reference evidence="3" key="1">
    <citation type="submission" date="2022-03" db="EMBL/GenBank/DDBJ databases">
        <authorList>
            <person name="Tunstrom K."/>
        </authorList>
    </citation>
    <scope>NUCLEOTIDE SEQUENCE</scope>
</reference>
<feature type="compositionally biased region" description="Basic and acidic residues" evidence="1">
    <location>
        <begin position="1"/>
        <end position="18"/>
    </location>
</feature>